<protein>
    <recommendedName>
        <fullName evidence="2">CAAX prenyl protease 2/Lysostaphin resistance protein A-like domain-containing protein</fullName>
    </recommendedName>
</protein>
<organism evidence="3 4">
    <name type="scientific">Hymenobacter caeli</name>
    <dbReference type="NCBI Taxonomy" id="2735894"/>
    <lineage>
        <taxon>Bacteria</taxon>
        <taxon>Pseudomonadati</taxon>
        <taxon>Bacteroidota</taxon>
        <taxon>Cytophagia</taxon>
        <taxon>Cytophagales</taxon>
        <taxon>Hymenobacteraceae</taxon>
        <taxon>Hymenobacter</taxon>
    </lineage>
</organism>
<feature type="transmembrane region" description="Helical" evidence="1">
    <location>
        <begin position="173"/>
        <end position="202"/>
    </location>
</feature>
<evidence type="ECO:0000256" key="1">
    <source>
        <dbReference type="SAM" id="Phobius"/>
    </source>
</evidence>
<dbReference type="PANTHER" id="PTHR36435:SF1">
    <property type="entry name" value="CAAX AMINO TERMINAL PROTEASE FAMILY PROTEIN"/>
    <property type="match status" value="1"/>
</dbReference>
<dbReference type="Proteomes" id="UP000779507">
    <property type="component" value="Unassembled WGS sequence"/>
</dbReference>
<keyword evidence="1" id="KW-0472">Membrane</keyword>
<name>A0ABX2FMD0_9BACT</name>
<keyword evidence="1" id="KW-0812">Transmembrane</keyword>
<evidence type="ECO:0000313" key="3">
    <source>
        <dbReference type="EMBL" id="NRT17584.1"/>
    </source>
</evidence>
<gene>
    <name evidence="3" type="ORF">HNP98_000391</name>
</gene>
<keyword evidence="4" id="KW-1185">Reference proteome</keyword>
<feature type="transmembrane region" description="Helical" evidence="1">
    <location>
        <begin position="95"/>
        <end position="116"/>
    </location>
</feature>
<dbReference type="InterPro" id="IPR052710">
    <property type="entry name" value="CAAX_protease"/>
</dbReference>
<sequence>MELLVPETPAAASRPAPAYPTLGESWGILGWYLLVTLVVGVPLYLILEKAFAWPLGVVTILLTVGTNLALLGFLRWRAGKRWLPLQLKGQARPGLYAALPVLVLAAAVVLSLLGFLHLPNWMDSIFQKMMKNPASALVAVAVAAPVLEEALFRGVILQGLLRTRRPWVAIGQSALLFGLVHFNPAQSVFAFLLGLLLGWLYYRTQSLGVCMAVHALNNSLTFVIVRWAPTAWQKDLPLEMFGSAWAYVGAVVLAALVLAVVLWRVQRTTAPPVWAPSAVAADAAPAAWEAAAA</sequence>
<comment type="caution">
    <text evidence="3">The sequence shown here is derived from an EMBL/GenBank/DDBJ whole genome shotgun (WGS) entry which is preliminary data.</text>
</comment>
<accession>A0ABX2FMD0</accession>
<feature type="transmembrane region" description="Helical" evidence="1">
    <location>
        <begin position="53"/>
        <end position="74"/>
    </location>
</feature>
<feature type="transmembrane region" description="Helical" evidence="1">
    <location>
        <begin position="136"/>
        <end position="161"/>
    </location>
</feature>
<dbReference type="PANTHER" id="PTHR36435">
    <property type="entry name" value="SLR1288 PROTEIN"/>
    <property type="match status" value="1"/>
</dbReference>
<evidence type="ECO:0000313" key="4">
    <source>
        <dbReference type="Proteomes" id="UP000779507"/>
    </source>
</evidence>
<evidence type="ECO:0000259" key="2">
    <source>
        <dbReference type="Pfam" id="PF02517"/>
    </source>
</evidence>
<dbReference type="RefSeq" id="WP_173808369.1">
    <property type="nucleotide sequence ID" value="NZ_JABSNP010000002.1"/>
</dbReference>
<dbReference type="Pfam" id="PF02517">
    <property type="entry name" value="Rce1-like"/>
    <property type="match status" value="1"/>
</dbReference>
<feature type="domain" description="CAAX prenyl protease 2/Lysostaphin resistance protein A-like" evidence="2">
    <location>
        <begin position="133"/>
        <end position="219"/>
    </location>
</feature>
<feature type="transmembrane region" description="Helical" evidence="1">
    <location>
        <begin position="29"/>
        <end position="47"/>
    </location>
</feature>
<proteinExistence type="predicted"/>
<dbReference type="EMBL" id="JABSNP010000002">
    <property type="protein sequence ID" value="NRT17584.1"/>
    <property type="molecule type" value="Genomic_DNA"/>
</dbReference>
<feature type="transmembrane region" description="Helical" evidence="1">
    <location>
        <begin position="244"/>
        <end position="263"/>
    </location>
</feature>
<reference evidence="3 4" key="1">
    <citation type="submission" date="2020-05" db="EMBL/GenBank/DDBJ databases">
        <title>Genomic Encyclopedia of Type Strains, Phase IV (KMG-V): Genome sequencing to study the core and pangenomes of soil and plant-associated prokaryotes.</title>
        <authorList>
            <person name="Whitman W."/>
        </authorList>
    </citation>
    <scope>NUCLEOTIDE SEQUENCE [LARGE SCALE GENOMIC DNA]</scope>
    <source>
        <strain evidence="3 4">9A</strain>
    </source>
</reference>
<dbReference type="InterPro" id="IPR003675">
    <property type="entry name" value="Rce1/LyrA-like_dom"/>
</dbReference>
<keyword evidence="1" id="KW-1133">Transmembrane helix</keyword>